<keyword evidence="3" id="KW-0812">Transmembrane</keyword>
<gene>
    <name evidence="5" type="ORF">HD841_003773</name>
</gene>
<keyword evidence="6" id="KW-1185">Reference proteome</keyword>
<feature type="transmembrane region" description="Helical" evidence="3">
    <location>
        <begin position="55"/>
        <end position="79"/>
    </location>
</feature>
<organism evidence="5 6">
    <name type="scientific">Sphingomonas melonis</name>
    <dbReference type="NCBI Taxonomy" id="152682"/>
    <lineage>
        <taxon>Bacteria</taxon>
        <taxon>Pseudomonadati</taxon>
        <taxon>Pseudomonadota</taxon>
        <taxon>Alphaproteobacteria</taxon>
        <taxon>Sphingomonadales</taxon>
        <taxon>Sphingomonadaceae</taxon>
        <taxon>Sphingomonas</taxon>
    </lineage>
</organism>
<reference evidence="5 6" key="1">
    <citation type="submission" date="2020-08" db="EMBL/GenBank/DDBJ databases">
        <title>The Agave Microbiome: Exploring the role of microbial communities in plant adaptations to desert environments.</title>
        <authorList>
            <person name="Partida-Martinez L.P."/>
        </authorList>
    </citation>
    <scope>NUCLEOTIDE SEQUENCE [LARGE SCALE GENOMIC DNA]</scope>
    <source>
        <strain evidence="5 6">AS2.3</strain>
    </source>
</reference>
<comment type="caution">
    <text evidence="5">The sequence shown here is derived from an EMBL/GenBank/DDBJ whole genome shotgun (WGS) entry which is preliminary data.</text>
</comment>
<feature type="transmembrane region" description="Helical" evidence="3">
    <location>
        <begin position="123"/>
        <end position="141"/>
    </location>
</feature>
<sequence>MSRIDDGQVKVCVDMLDDVNPRIVKRGSPSDQPMTDFHRAGSRWSPRSTLLQFRAVLYLLCVDAAAIFAGFMCAAIPRYALSLDTGWLVFALVLIPLYALIASNLDAYDTANLQDPFRAIRRGLQALVLAAGCVLLAVFYLKSGTTFSRLTIGFGSALATVFLGVARYTFVRHLDRIVGGNPFSSILLCDQGAPIPPGDFSMIMAAESYFDPEEHDPHMYDRLATLIASADRVVVTCAPERRMAWAQALRGANVQSEIVVPELMALAPLGLGLNRDVPTIIVAVGPLNLMDRIIKRSFDLVLASAALICLTPLLILTALAVRFNSPGPILFKQVRIGRGNQMFRMYKFRSMYVRELDGAGHRSTSRDDDRVTPVGRFIRRTSVDELPQLINVLKGDMSIVGPRPHALGSRAADKLFWEVDQRYWGRHATKPGLTGLAQIRGYRGATLVEDDLKNRLLADLEYLENWSIWRDIKIIFLTVRVILHRNAY</sequence>
<evidence type="ECO:0000259" key="4">
    <source>
        <dbReference type="Pfam" id="PF02397"/>
    </source>
</evidence>
<name>A0A7Y9K2D2_9SPHN</name>
<evidence type="ECO:0000256" key="1">
    <source>
        <dbReference type="ARBA" id="ARBA00006464"/>
    </source>
</evidence>
<keyword evidence="2" id="KW-0270">Exopolysaccharide synthesis</keyword>
<dbReference type="EMBL" id="JACCBY010000008">
    <property type="protein sequence ID" value="NYD91953.1"/>
    <property type="molecule type" value="Genomic_DNA"/>
</dbReference>
<feature type="domain" description="Bacterial sugar transferase" evidence="4">
    <location>
        <begin position="295"/>
        <end position="483"/>
    </location>
</feature>
<protein>
    <submittedName>
        <fullName evidence="5">Lipopolysaccharide/colanic/teichoic acid biosynthesis glycosyltransferase</fullName>
    </submittedName>
</protein>
<dbReference type="PANTHER" id="PTHR30576">
    <property type="entry name" value="COLANIC BIOSYNTHESIS UDP-GLUCOSE LIPID CARRIER TRANSFERASE"/>
    <property type="match status" value="1"/>
</dbReference>
<feature type="transmembrane region" description="Helical" evidence="3">
    <location>
        <begin position="85"/>
        <end position="102"/>
    </location>
</feature>
<dbReference type="InterPro" id="IPR003362">
    <property type="entry name" value="Bact_transf"/>
</dbReference>
<evidence type="ECO:0000256" key="2">
    <source>
        <dbReference type="ARBA" id="ARBA00023169"/>
    </source>
</evidence>
<keyword evidence="3" id="KW-0472">Membrane</keyword>
<dbReference type="PANTHER" id="PTHR30576:SF0">
    <property type="entry name" value="UNDECAPRENYL-PHOSPHATE N-ACETYLGALACTOSAMINYL 1-PHOSPHATE TRANSFERASE-RELATED"/>
    <property type="match status" value="1"/>
</dbReference>
<evidence type="ECO:0000256" key="3">
    <source>
        <dbReference type="SAM" id="Phobius"/>
    </source>
</evidence>
<dbReference type="AlphaFoldDB" id="A0A7Y9K2D2"/>
<dbReference type="Pfam" id="PF02397">
    <property type="entry name" value="Bac_transf"/>
    <property type="match status" value="1"/>
</dbReference>
<feature type="transmembrane region" description="Helical" evidence="3">
    <location>
        <begin position="300"/>
        <end position="321"/>
    </location>
</feature>
<feature type="transmembrane region" description="Helical" evidence="3">
    <location>
        <begin position="147"/>
        <end position="166"/>
    </location>
</feature>
<keyword evidence="5" id="KW-0808">Transferase</keyword>
<evidence type="ECO:0000313" key="6">
    <source>
        <dbReference type="Proteomes" id="UP000517753"/>
    </source>
</evidence>
<keyword evidence="3" id="KW-1133">Transmembrane helix</keyword>
<dbReference type="Proteomes" id="UP000517753">
    <property type="component" value="Unassembled WGS sequence"/>
</dbReference>
<dbReference type="GO" id="GO:0016780">
    <property type="term" value="F:phosphotransferase activity, for other substituted phosphate groups"/>
    <property type="evidence" value="ECO:0007669"/>
    <property type="project" value="TreeGrafter"/>
</dbReference>
<evidence type="ECO:0000313" key="5">
    <source>
        <dbReference type="EMBL" id="NYD91953.1"/>
    </source>
</evidence>
<dbReference type="GO" id="GO:0000271">
    <property type="term" value="P:polysaccharide biosynthetic process"/>
    <property type="evidence" value="ECO:0007669"/>
    <property type="project" value="UniProtKB-KW"/>
</dbReference>
<comment type="similarity">
    <text evidence="1">Belongs to the bacterial sugar transferase family.</text>
</comment>
<dbReference type="RefSeq" id="WP_257015773.1">
    <property type="nucleotide sequence ID" value="NZ_JACCBY010000008.1"/>
</dbReference>
<proteinExistence type="inferred from homology"/>
<accession>A0A7Y9K2D2</accession>